<evidence type="ECO:0000313" key="2">
    <source>
        <dbReference type="EMBL" id="MDT0602206.1"/>
    </source>
</evidence>
<protein>
    <recommendedName>
        <fullName evidence="1">Swiss Army Knife 2H phosphoesterase domain-containing protein</fullName>
    </recommendedName>
</protein>
<reference evidence="2 3" key="1">
    <citation type="submission" date="2023-09" db="EMBL/GenBank/DDBJ databases">
        <authorList>
            <person name="Rey-Velasco X."/>
        </authorList>
    </citation>
    <scope>NUCLEOTIDE SEQUENCE [LARGE SCALE GENOMIC DNA]</scope>
    <source>
        <strain evidence="2 3">W431</strain>
    </source>
</reference>
<keyword evidence="3" id="KW-1185">Reference proteome</keyword>
<name>A0ABU2ZZQ9_9GAMM</name>
<feature type="domain" description="Swiss Army Knife 2H phosphoesterase" evidence="1">
    <location>
        <begin position="99"/>
        <end position="189"/>
    </location>
</feature>
<dbReference type="Proteomes" id="UP001266357">
    <property type="component" value="Unassembled WGS sequence"/>
</dbReference>
<organism evidence="2 3">
    <name type="scientific">Thalassotalea castellviae</name>
    <dbReference type="NCBI Taxonomy" id="3075612"/>
    <lineage>
        <taxon>Bacteria</taxon>
        <taxon>Pseudomonadati</taxon>
        <taxon>Pseudomonadota</taxon>
        <taxon>Gammaproteobacteria</taxon>
        <taxon>Alteromonadales</taxon>
        <taxon>Colwelliaceae</taxon>
        <taxon>Thalassotalea</taxon>
    </lineage>
</organism>
<proteinExistence type="predicted"/>
<dbReference type="InterPro" id="IPR054498">
    <property type="entry name" value="2H-SAK"/>
</dbReference>
<dbReference type="RefSeq" id="WP_311576013.1">
    <property type="nucleotide sequence ID" value="NZ_JAVRIF010000001.1"/>
</dbReference>
<evidence type="ECO:0000313" key="3">
    <source>
        <dbReference type="Proteomes" id="UP001266357"/>
    </source>
</evidence>
<dbReference type="EMBL" id="JAVRIF010000001">
    <property type="protein sequence ID" value="MDT0602206.1"/>
    <property type="molecule type" value="Genomic_DNA"/>
</dbReference>
<gene>
    <name evidence="2" type="ORF">RM573_01200</name>
</gene>
<accession>A0ABU2ZZQ9</accession>
<comment type="caution">
    <text evidence="2">The sequence shown here is derived from an EMBL/GenBank/DDBJ whole genome shotgun (WGS) entry which is preliminary data.</text>
</comment>
<sequence>MTLVTQESHAAILQKAPNDSNGQAEIKNKPIHVRPGHARALRAIEQAKYQMDDIKMLVLEIQELSDSTGLKYLAGKVNKADIEQYLNKMQVILADEFDVYRRHQSARDHNSFHVTLVNPYEYQALADKKAIVNQKIRVQLHGLGRVSQGDNTAYFVVASSPDGQFLRQKLLLQNKDFHVTLGFKSQDVFGVAKDKTALIK</sequence>
<dbReference type="Pfam" id="PF22547">
    <property type="entry name" value="2H-SAK"/>
    <property type="match status" value="1"/>
</dbReference>
<evidence type="ECO:0000259" key="1">
    <source>
        <dbReference type="Pfam" id="PF22547"/>
    </source>
</evidence>